<evidence type="ECO:0000313" key="4">
    <source>
        <dbReference type="Proteomes" id="UP000813385"/>
    </source>
</evidence>
<evidence type="ECO:0000313" key="3">
    <source>
        <dbReference type="EMBL" id="KAH7362482.1"/>
    </source>
</evidence>
<reference evidence="3" key="1">
    <citation type="journal article" date="2021" name="Nat. Commun.">
        <title>Genetic determinants of endophytism in the Arabidopsis root mycobiome.</title>
        <authorList>
            <person name="Mesny F."/>
            <person name="Miyauchi S."/>
            <person name="Thiergart T."/>
            <person name="Pickel B."/>
            <person name="Atanasova L."/>
            <person name="Karlsson M."/>
            <person name="Huettel B."/>
            <person name="Barry K.W."/>
            <person name="Haridas S."/>
            <person name="Chen C."/>
            <person name="Bauer D."/>
            <person name="Andreopoulos W."/>
            <person name="Pangilinan J."/>
            <person name="LaButti K."/>
            <person name="Riley R."/>
            <person name="Lipzen A."/>
            <person name="Clum A."/>
            <person name="Drula E."/>
            <person name="Henrissat B."/>
            <person name="Kohler A."/>
            <person name="Grigoriev I.V."/>
            <person name="Martin F.M."/>
            <person name="Hacquard S."/>
        </authorList>
    </citation>
    <scope>NUCLEOTIDE SEQUENCE</scope>
    <source>
        <strain evidence="3">MPI-CAGE-AT-0016</strain>
    </source>
</reference>
<dbReference type="EMBL" id="JAGPXD010000003">
    <property type="protein sequence ID" value="KAH7362482.1"/>
    <property type="molecule type" value="Genomic_DNA"/>
</dbReference>
<evidence type="ECO:0008006" key="5">
    <source>
        <dbReference type="Google" id="ProtNLM"/>
    </source>
</evidence>
<feature type="signal peptide" evidence="2">
    <location>
        <begin position="1"/>
        <end position="18"/>
    </location>
</feature>
<keyword evidence="2" id="KW-0732">Signal</keyword>
<gene>
    <name evidence="3" type="ORF">B0T11DRAFT_280873</name>
</gene>
<keyword evidence="4" id="KW-1185">Reference proteome</keyword>
<sequence length="267" mass="26884">MHPSTSLVLAALAASATASQVNVVHVLEKLEVIPRSSPNTPSDAILARQDASDEECNSSLSSIIADMPTLPSEFMDYAMTATEPMPTGDSCTLALPLSLSKPLLDSVTAFARWGADKSQDAVQYMENCDAQGLNDPDSPPIMNPGDLITQECSEEPVLLFTDASTTATVSVSDVIDDLRDEILASLSTASTGAVETVTKTSPASGSATPSSSGSDSEDASSTGADESAASGAAQSTGAGDGSGAARFGLTAAGVAAMAGVAGLFVSL</sequence>
<evidence type="ECO:0000256" key="2">
    <source>
        <dbReference type="SAM" id="SignalP"/>
    </source>
</evidence>
<accession>A0A8K0TFI2</accession>
<evidence type="ECO:0000256" key="1">
    <source>
        <dbReference type="SAM" id="MobiDB-lite"/>
    </source>
</evidence>
<organism evidence="3 4">
    <name type="scientific">Plectosphaerella cucumerina</name>
    <dbReference type="NCBI Taxonomy" id="40658"/>
    <lineage>
        <taxon>Eukaryota</taxon>
        <taxon>Fungi</taxon>
        <taxon>Dikarya</taxon>
        <taxon>Ascomycota</taxon>
        <taxon>Pezizomycotina</taxon>
        <taxon>Sordariomycetes</taxon>
        <taxon>Hypocreomycetidae</taxon>
        <taxon>Glomerellales</taxon>
        <taxon>Plectosphaerellaceae</taxon>
        <taxon>Plectosphaerella</taxon>
    </lineage>
</organism>
<feature type="chain" id="PRO_5035436050" description="Infection structure specific protein" evidence="2">
    <location>
        <begin position="19"/>
        <end position="267"/>
    </location>
</feature>
<comment type="caution">
    <text evidence="3">The sequence shown here is derived from an EMBL/GenBank/DDBJ whole genome shotgun (WGS) entry which is preliminary data.</text>
</comment>
<protein>
    <recommendedName>
        <fullName evidence="5">Infection structure specific protein</fullName>
    </recommendedName>
</protein>
<dbReference type="AlphaFoldDB" id="A0A8K0TFI2"/>
<dbReference type="OrthoDB" id="4960012at2759"/>
<feature type="compositionally biased region" description="Low complexity" evidence="1">
    <location>
        <begin position="200"/>
        <end position="237"/>
    </location>
</feature>
<proteinExistence type="predicted"/>
<feature type="region of interest" description="Disordered" evidence="1">
    <location>
        <begin position="193"/>
        <end position="241"/>
    </location>
</feature>
<dbReference type="Proteomes" id="UP000813385">
    <property type="component" value="Unassembled WGS sequence"/>
</dbReference>
<name>A0A8K0TFI2_9PEZI</name>